<sequence length="408" mass="42551">MFQDDAGASTQLLRKINMGAVLRHALEAETFMATEAMAVTGLTRTTVLGLCDELVDRGWIEEVGDSREAGQYVKGRPARRYRLRNDVGHVVGVDAGQHTVTAVVSDLRGTILARATHALDSQDGAARRTTVRAAVDEALGLAAVHPAGVFLTVIGVPAPVDENGRSPRNNEFWDNMNPDFPTVLADRGETIVDNDANLAALAERARGTHGGSFAALLSGERFGAGLVIDGMLLRGPRGGAGEMRLLNVVEGVGSTEGLGLLGRQWAVDASRAGALPSGSILARIPAEQLSAEAVFNAAADGDITALGIVDRLGERLARIAHVLASLLDVDKVIVAGAVAAALEPVLSKATAVLEDHFEAPVPVLAASTLAADGVVLGALECGLSAVREQPLSFDPRRQARAGEREGRA</sequence>
<dbReference type="Gene3D" id="1.10.10.10">
    <property type="entry name" value="Winged helix-like DNA-binding domain superfamily/Winged helix DNA-binding domain"/>
    <property type="match status" value="1"/>
</dbReference>
<organism evidence="2 3">
    <name type="scientific">Arthrobacter terricola</name>
    <dbReference type="NCBI Taxonomy" id="2547396"/>
    <lineage>
        <taxon>Bacteria</taxon>
        <taxon>Bacillati</taxon>
        <taxon>Actinomycetota</taxon>
        <taxon>Actinomycetes</taxon>
        <taxon>Micrococcales</taxon>
        <taxon>Micrococcaceae</taxon>
        <taxon>Arthrobacter</taxon>
    </lineage>
</organism>
<dbReference type="PANTHER" id="PTHR18964">
    <property type="entry name" value="ROK (REPRESSOR, ORF, KINASE) FAMILY"/>
    <property type="match status" value="1"/>
</dbReference>
<dbReference type="Gene3D" id="3.30.420.40">
    <property type="match status" value="2"/>
</dbReference>
<dbReference type="Pfam" id="PF00480">
    <property type="entry name" value="ROK"/>
    <property type="match status" value="1"/>
</dbReference>
<dbReference type="RefSeq" id="WP_133205192.1">
    <property type="nucleotide sequence ID" value="NZ_SMRU01000018.1"/>
</dbReference>
<dbReference type="InterPro" id="IPR000600">
    <property type="entry name" value="ROK"/>
</dbReference>
<gene>
    <name evidence="2" type="ORF">E1809_15795</name>
</gene>
<dbReference type="Proteomes" id="UP000295511">
    <property type="component" value="Unassembled WGS sequence"/>
</dbReference>
<dbReference type="InterPro" id="IPR036390">
    <property type="entry name" value="WH_DNA-bd_sf"/>
</dbReference>
<evidence type="ECO:0000313" key="2">
    <source>
        <dbReference type="EMBL" id="TDF93688.1"/>
    </source>
</evidence>
<reference evidence="2 3" key="1">
    <citation type="submission" date="2019-03" db="EMBL/GenBank/DDBJ databases">
        <title>Whole genome sequence of Arthrobacter sp JH1-1.</title>
        <authorList>
            <person name="Trinh H.N."/>
        </authorList>
    </citation>
    <scope>NUCLEOTIDE SEQUENCE [LARGE SCALE GENOMIC DNA]</scope>
    <source>
        <strain evidence="2 3">JH1-1</strain>
    </source>
</reference>
<comment type="caution">
    <text evidence="2">The sequence shown here is derived from an EMBL/GenBank/DDBJ whole genome shotgun (WGS) entry which is preliminary data.</text>
</comment>
<dbReference type="SUPFAM" id="SSF53067">
    <property type="entry name" value="Actin-like ATPase domain"/>
    <property type="match status" value="1"/>
</dbReference>
<evidence type="ECO:0000256" key="1">
    <source>
        <dbReference type="ARBA" id="ARBA00006479"/>
    </source>
</evidence>
<dbReference type="AlphaFoldDB" id="A0A4R5KG91"/>
<dbReference type="PANTHER" id="PTHR18964:SF149">
    <property type="entry name" value="BIFUNCTIONAL UDP-N-ACETYLGLUCOSAMINE 2-EPIMERASE_N-ACETYLMANNOSAMINE KINASE"/>
    <property type="match status" value="1"/>
</dbReference>
<comment type="similarity">
    <text evidence="1">Belongs to the ROK (NagC/XylR) family.</text>
</comment>
<name>A0A4R5KG91_9MICC</name>
<keyword evidence="3" id="KW-1185">Reference proteome</keyword>
<dbReference type="OrthoDB" id="37575at2"/>
<proteinExistence type="inferred from homology"/>
<dbReference type="SUPFAM" id="SSF46785">
    <property type="entry name" value="Winged helix' DNA-binding domain"/>
    <property type="match status" value="1"/>
</dbReference>
<accession>A0A4R5KG91</accession>
<protein>
    <submittedName>
        <fullName evidence="2">ROK family protein</fullName>
    </submittedName>
</protein>
<dbReference type="EMBL" id="SMRU01000018">
    <property type="protein sequence ID" value="TDF93688.1"/>
    <property type="molecule type" value="Genomic_DNA"/>
</dbReference>
<evidence type="ECO:0000313" key="3">
    <source>
        <dbReference type="Proteomes" id="UP000295511"/>
    </source>
</evidence>
<dbReference type="InterPro" id="IPR036388">
    <property type="entry name" value="WH-like_DNA-bd_sf"/>
</dbReference>
<dbReference type="InterPro" id="IPR043129">
    <property type="entry name" value="ATPase_NBD"/>
</dbReference>